<protein>
    <submittedName>
        <fullName evidence="7">DUF512 domain-containing protein</fullName>
    </submittedName>
</protein>
<keyword evidence="1" id="KW-0949">S-adenosyl-L-methionine</keyword>
<dbReference type="Proteomes" id="UP000621436">
    <property type="component" value="Unassembled WGS sequence"/>
</dbReference>
<keyword evidence="4" id="KW-0411">Iron-sulfur</keyword>
<feature type="domain" description="DUF512" evidence="6">
    <location>
        <begin position="344"/>
        <end position="432"/>
    </location>
</feature>
<dbReference type="InterPro" id="IPR007197">
    <property type="entry name" value="rSAM"/>
</dbReference>
<keyword evidence="8" id="KW-1185">Reference proteome</keyword>
<dbReference type="EMBL" id="JADPIE010000009">
    <property type="protein sequence ID" value="MBF8438077.1"/>
    <property type="molecule type" value="Genomic_DNA"/>
</dbReference>
<keyword evidence="3" id="KW-0408">Iron</keyword>
<feature type="domain" description="Radical SAM core" evidence="5">
    <location>
        <begin position="20"/>
        <end position="186"/>
    </location>
</feature>
<dbReference type="InterPro" id="IPR058240">
    <property type="entry name" value="rSAM_sf"/>
</dbReference>
<dbReference type="GO" id="GO:0003824">
    <property type="term" value="F:catalytic activity"/>
    <property type="evidence" value="ECO:0007669"/>
    <property type="project" value="InterPro"/>
</dbReference>
<dbReference type="GO" id="GO:0051536">
    <property type="term" value="F:iron-sulfur cluster binding"/>
    <property type="evidence" value="ECO:0007669"/>
    <property type="project" value="UniProtKB-KW"/>
</dbReference>
<sequence length="461" mass="52132">MENGYYLKLIYQTVQEYNIIPLTSVCQQSCLFCSHHFNPEDIEVYSGGHLDKGMVFSLFDYINKDRPVYIGESATRIIEGEPFNHPDWQEILREFRLRFPETPLRITTSAAGLNKDDIGTLVDLDSNGSGGLRLTVSVNLLDLEKREEVLGAGSNKQILEILKELNRNEIFVETSFVAIPGVTGWDELENSLYRVSQFENIKLARIMMAGYSKFADADIKNKFLVDRLKLQKQVEDLNDEISIPLIFEPAVINDLQAEILGIIINTPAWSAGLKKGDIIKEISGEKVFSRVDAFNKFKESLENRNKFNLLINRKGRSKELTVNSSGWGRNDYTGLVMANDFSFKEFSKFKNKFESSHYARVLILTSKLAEDRLNLIAEILEDEVGIEIDVMVVASNYFGGNIGSAGLLVVDDYKLIANRVNQLNYDLIITSSALFDIDGRDLKGALRSDLLDLFSTELFII</sequence>
<evidence type="ECO:0000259" key="6">
    <source>
        <dbReference type="Pfam" id="PF04459"/>
    </source>
</evidence>
<dbReference type="Pfam" id="PF04055">
    <property type="entry name" value="Radical_SAM"/>
    <property type="match status" value="1"/>
</dbReference>
<dbReference type="InterPro" id="IPR007549">
    <property type="entry name" value="DUF512"/>
</dbReference>
<dbReference type="Gene3D" id="3.20.20.70">
    <property type="entry name" value="Aldolase class I"/>
    <property type="match status" value="1"/>
</dbReference>
<evidence type="ECO:0000256" key="3">
    <source>
        <dbReference type="ARBA" id="ARBA00023004"/>
    </source>
</evidence>
<dbReference type="SFLD" id="SFLDS00029">
    <property type="entry name" value="Radical_SAM"/>
    <property type="match status" value="1"/>
</dbReference>
<evidence type="ECO:0000313" key="7">
    <source>
        <dbReference type="EMBL" id="MBF8438077.1"/>
    </source>
</evidence>
<evidence type="ECO:0000256" key="2">
    <source>
        <dbReference type="ARBA" id="ARBA00022723"/>
    </source>
</evidence>
<evidence type="ECO:0000259" key="5">
    <source>
        <dbReference type="Pfam" id="PF04055"/>
    </source>
</evidence>
<gene>
    <name evidence="7" type="ORF">I0Q91_13375</name>
</gene>
<dbReference type="AlphaFoldDB" id="A0A931ATB3"/>
<dbReference type="SUPFAM" id="SSF50156">
    <property type="entry name" value="PDZ domain-like"/>
    <property type="match status" value="1"/>
</dbReference>
<evidence type="ECO:0000313" key="8">
    <source>
        <dbReference type="Proteomes" id="UP000621436"/>
    </source>
</evidence>
<dbReference type="CDD" id="cd01335">
    <property type="entry name" value="Radical_SAM"/>
    <property type="match status" value="1"/>
</dbReference>
<dbReference type="InterPro" id="IPR036034">
    <property type="entry name" value="PDZ_sf"/>
</dbReference>
<dbReference type="RefSeq" id="WP_270455175.1">
    <property type="nucleotide sequence ID" value="NZ_JADPIE010000009.1"/>
</dbReference>
<keyword evidence="2" id="KW-0479">Metal-binding</keyword>
<name>A0A931ATB3_9FIRM</name>
<evidence type="ECO:0000256" key="4">
    <source>
        <dbReference type="ARBA" id="ARBA00023014"/>
    </source>
</evidence>
<dbReference type="Pfam" id="PF04459">
    <property type="entry name" value="DUF512"/>
    <property type="match status" value="1"/>
</dbReference>
<proteinExistence type="predicted"/>
<accession>A0A931ATB3</accession>
<dbReference type="Gene3D" id="2.30.42.10">
    <property type="match status" value="1"/>
</dbReference>
<dbReference type="InterPro" id="IPR013785">
    <property type="entry name" value="Aldolase_TIM"/>
</dbReference>
<organism evidence="7 8">
    <name type="scientific">Halonatronomonas betaini</name>
    <dbReference type="NCBI Taxonomy" id="2778430"/>
    <lineage>
        <taxon>Bacteria</taxon>
        <taxon>Bacillati</taxon>
        <taxon>Bacillota</taxon>
        <taxon>Clostridia</taxon>
        <taxon>Halanaerobiales</taxon>
        <taxon>Halarsenatibacteraceae</taxon>
        <taxon>Halonatronomonas</taxon>
    </lineage>
</organism>
<dbReference type="SUPFAM" id="SSF102114">
    <property type="entry name" value="Radical SAM enzymes"/>
    <property type="match status" value="1"/>
</dbReference>
<reference evidence="7" key="1">
    <citation type="submission" date="2020-11" db="EMBL/GenBank/DDBJ databases">
        <title>Halonatronomonas betainensis gen. nov., sp. nov. a novel haloalkaliphilic representative of the family Halanaerobiacae capable of betaine degradation.</title>
        <authorList>
            <person name="Boltyanskaya Y."/>
            <person name="Kevbrin V."/>
            <person name="Detkova E."/>
            <person name="Grouzdev D.S."/>
            <person name="Koziaeva V."/>
            <person name="Zhilina T."/>
        </authorList>
    </citation>
    <scope>NUCLEOTIDE SEQUENCE</scope>
    <source>
        <strain evidence="7">Z-7014</strain>
    </source>
</reference>
<dbReference type="GO" id="GO:0046872">
    <property type="term" value="F:metal ion binding"/>
    <property type="evidence" value="ECO:0007669"/>
    <property type="project" value="UniProtKB-KW"/>
</dbReference>
<comment type="caution">
    <text evidence="7">The sequence shown here is derived from an EMBL/GenBank/DDBJ whole genome shotgun (WGS) entry which is preliminary data.</text>
</comment>
<evidence type="ECO:0000256" key="1">
    <source>
        <dbReference type="ARBA" id="ARBA00022691"/>
    </source>
</evidence>